<proteinExistence type="predicted"/>
<dbReference type="AlphaFoldDB" id="A0A7W8I043"/>
<feature type="transmembrane region" description="Helical" evidence="1">
    <location>
        <begin position="128"/>
        <end position="151"/>
    </location>
</feature>
<sequence>MTPPGPDQTLLLSLLGAGFATAFLHAALPTHWLPFALVGRAQRWTVDRVLAAVVVAGLAHVAVTAVVGSLIVVAGLALDQWIAGLLPYLSAVLLFAFGGFYLIRSVVRRPQLAGGAPLETPAPAVSNAAAFGALVATMAISPGEVLLPFYLNQAQGGVAVLAALTVVFALGTVLGMTLFTLLARAGWSVLRLERWARYEGAVLGLALIAVGLFVVLYRH</sequence>
<evidence type="ECO:0000256" key="1">
    <source>
        <dbReference type="SAM" id="Phobius"/>
    </source>
</evidence>
<dbReference type="EMBL" id="JACHFZ010000006">
    <property type="protein sequence ID" value="MBB5293076.1"/>
    <property type="molecule type" value="Genomic_DNA"/>
</dbReference>
<reference evidence="2 3" key="1">
    <citation type="submission" date="2020-08" db="EMBL/GenBank/DDBJ databases">
        <title>Genomic Encyclopedia of Type Strains, Phase IV (KMG-IV): sequencing the most valuable type-strain genomes for metagenomic binning, comparative biology and taxonomic classification.</title>
        <authorList>
            <person name="Goeker M."/>
        </authorList>
    </citation>
    <scope>NUCLEOTIDE SEQUENCE [LARGE SCALE GENOMIC DNA]</scope>
    <source>
        <strain evidence="2 3">DSM 25335</strain>
    </source>
</reference>
<feature type="transmembrane region" description="Helical" evidence="1">
    <location>
        <begin position="85"/>
        <end position="103"/>
    </location>
</feature>
<dbReference type="PANTHER" id="PTHR36394">
    <property type="entry name" value="OS01G0277700 PROTEIN"/>
    <property type="match status" value="1"/>
</dbReference>
<accession>A0A7W8I043</accession>
<feature type="transmembrane region" description="Helical" evidence="1">
    <location>
        <begin position="195"/>
        <end position="217"/>
    </location>
</feature>
<evidence type="ECO:0000313" key="2">
    <source>
        <dbReference type="EMBL" id="MBB5293076.1"/>
    </source>
</evidence>
<keyword evidence="1" id="KW-0812">Transmembrane</keyword>
<gene>
    <name evidence="2" type="ORF">HNQ67_002621</name>
</gene>
<dbReference type="RefSeq" id="WP_183256114.1">
    <property type="nucleotide sequence ID" value="NZ_BAAAFF010000005.1"/>
</dbReference>
<keyword evidence="1" id="KW-1133">Transmembrane helix</keyword>
<dbReference type="PANTHER" id="PTHR36394:SF1">
    <property type="entry name" value="OS01G0277700 PROTEIN"/>
    <property type="match status" value="1"/>
</dbReference>
<keyword evidence="3" id="KW-1185">Reference proteome</keyword>
<protein>
    <submittedName>
        <fullName evidence="2">Threonine/homoserine/homoserine lactone efflux protein</fullName>
    </submittedName>
</protein>
<keyword evidence="1" id="KW-0472">Membrane</keyword>
<evidence type="ECO:0000313" key="3">
    <source>
        <dbReference type="Proteomes" id="UP000566663"/>
    </source>
</evidence>
<dbReference type="Proteomes" id="UP000566663">
    <property type="component" value="Unassembled WGS sequence"/>
</dbReference>
<feature type="transmembrane region" description="Helical" evidence="1">
    <location>
        <begin position="50"/>
        <end position="78"/>
    </location>
</feature>
<feature type="transmembrane region" description="Helical" evidence="1">
    <location>
        <begin position="158"/>
        <end position="183"/>
    </location>
</feature>
<organism evidence="2 3">
    <name type="scientific">Brevundimonas basaltis</name>
    <dbReference type="NCBI Taxonomy" id="472166"/>
    <lineage>
        <taxon>Bacteria</taxon>
        <taxon>Pseudomonadati</taxon>
        <taxon>Pseudomonadota</taxon>
        <taxon>Alphaproteobacteria</taxon>
        <taxon>Caulobacterales</taxon>
        <taxon>Caulobacteraceae</taxon>
        <taxon>Brevundimonas</taxon>
    </lineage>
</organism>
<comment type="caution">
    <text evidence="2">The sequence shown here is derived from an EMBL/GenBank/DDBJ whole genome shotgun (WGS) entry which is preliminary data.</text>
</comment>
<name>A0A7W8I043_9CAUL</name>